<name>A0A917UPP4_9ACTN</name>
<evidence type="ECO:0000313" key="1">
    <source>
        <dbReference type="EMBL" id="GGJ72691.1"/>
    </source>
</evidence>
<organism evidence="1 2">
    <name type="scientific">Streptomyces brasiliensis</name>
    <dbReference type="NCBI Taxonomy" id="1954"/>
    <lineage>
        <taxon>Bacteria</taxon>
        <taxon>Bacillati</taxon>
        <taxon>Actinomycetota</taxon>
        <taxon>Actinomycetes</taxon>
        <taxon>Kitasatosporales</taxon>
        <taxon>Streptomycetaceae</taxon>
        <taxon>Streptomyces</taxon>
    </lineage>
</organism>
<keyword evidence="2" id="KW-1185">Reference proteome</keyword>
<gene>
    <name evidence="1" type="ORF">GCM10010121_099140</name>
</gene>
<sequence>MWRVSRRGLLRAPVAWVGALLIGVVAVGPAQAAEQTRPGAESTATQPADTAGPAFDQLRLDFDQPKYLYNADASVTQRYRLHITDAESGFDRGKLVVRGSHGGAVTAHFAVVRNAVGELWCGTDFVFDTYDLECTVDVTIPQDVPAGTWSVSQVKLVDVAGNVSTTSGLTAAPMQVTQNRALSAADFAISPEQYNNWTGFATLTVTMRPLGAQNGISSVTLLLDKCSGSVTENPTIAPDGTISVLATVAPTFTKQCKVTGIGLTDGAGNAAAYGTAFRGPELDLVATQIPNTQAPVVNSASLADVSVPASSLPRNDVLTLDVTSFAGITGFSLTVYDADGISVDGASGGVGSVTSGELKLNVPLHQGLASGTYTVGFTLTDGSGLFSQYGYPNGVGLPVPGGPLQITVTDE</sequence>
<dbReference type="EMBL" id="BMQA01000158">
    <property type="protein sequence ID" value="GGJ72691.1"/>
    <property type="molecule type" value="Genomic_DNA"/>
</dbReference>
<dbReference type="InterPro" id="IPR006311">
    <property type="entry name" value="TAT_signal"/>
</dbReference>
<reference evidence="1" key="2">
    <citation type="submission" date="2020-09" db="EMBL/GenBank/DDBJ databases">
        <authorList>
            <person name="Sun Q."/>
            <person name="Ohkuma M."/>
        </authorList>
    </citation>
    <scope>NUCLEOTIDE SEQUENCE</scope>
    <source>
        <strain evidence="1">JCM 3086</strain>
    </source>
</reference>
<dbReference type="Proteomes" id="UP000657574">
    <property type="component" value="Unassembled WGS sequence"/>
</dbReference>
<evidence type="ECO:0000313" key="2">
    <source>
        <dbReference type="Proteomes" id="UP000657574"/>
    </source>
</evidence>
<protein>
    <submittedName>
        <fullName evidence="1">Uncharacterized protein</fullName>
    </submittedName>
</protein>
<comment type="caution">
    <text evidence="1">The sequence shown here is derived from an EMBL/GenBank/DDBJ whole genome shotgun (WGS) entry which is preliminary data.</text>
</comment>
<accession>A0A917UPP4</accession>
<reference evidence="1" key="1">
    <citation type="journal article" date="2014" name="Int. J. Syst. Evol. Microbiol.">
        <title>Complete genome sequence of Corynebacterium casei LMG S-19264T (=DSM 44701T), isolated from a smear-ripened cheese.</title>
        <authorList>
            <consortium name="US DOE Joint Genome Institute (JGI-PGF)"/>
            <person name="Walter F."/>
            <person name="Albersmeier A."/>
            <person name="Kalinowski J."/>
            <person name="Ruckert C."/>
        </authorList>
    </citation>
    <scope>NUCLEOTIDE SEQUENCE</scope>
    <source>
        <strain evidence="1">JCM 3086</strain>
    </source>
</reference>
<dbReference type="AlphaFoldDB" id="A0A917UPP4"/>
<proteinExistence type="predicted"/>
<dbReference type="PROSITE" id="PS51318">
    <property type="entry name" value="TAT"/>
    <property type="match status" value="1"/>
</dbReference>